<protein>
    <submittedName>
        <fullName evidence="1">Uncharacterized protein</fullName>
    </submittedName>
</protein>
<reference evidence="1" key="1">
    <citation type="submission" date="2015-05" db="EMBL/GenBank/DDBJ databases">
        <title>Permanent draft genome of Rhodopirellula islandicus K833.</title>
        <authorList>
            <person name="Kizina J."/>
            <person name="Richter M."/>
            <person name="Glockner F.O."/>
            <person name="Harder J."/>
        </authorList>
    </citation>
    <scope>NUCLEOTIDE SEQUENCE [LARGE SCALE GENOMIC DNA]</scope>
    <source>
        <strain evidence="1">K833</strain>
    </source>
</reference>
<gene>
    <name evidence="1" type="ORF">RISK_004043</name>
</gene>
<dbReference type="AlphaFoldDB" id="A0A0J1BAW6"/>
<evidence type="ECO:0000313" key="2">
    <source>
        <dbReference type="Proteomes" id="UP000036367"/>
    </source>
</evidence>
<sequence length="43" mass="4401">MFGFDLPSLRSTLLPGGWIGSLAGRPAAEILLGTLSILFGGTP</sequence>
<comment type="caution">
    <text evidence="1">The sequence shown here is derived from an EMBL/GenBank/DDBJ whole genome shotgun (WGS) entry which is preliminary data.</text>
</comment>
<dbReference type="EMBL" id="LECT01000031">
    <property type="protein sequence ID" value="KLU03636.1"/>
    <property type="molecule type" value="Genomic_DNA"/>
</dbReference>
<proteinExistence type="predicted"/>
<accession>A0A0J1BAW6</accession>
<keyword evidence="2" id="KW-1185">Reference proteome</keyword>
<dbReference type="Proteomes" id="UP000036367">
    <property type="component" value="Unassembled WGS sequence"/>
</dbReference>
<evidence type="ECO:0000313" key="1">
    <source>
        <dbReference type="EMBL" id="KLU03636.1"/>
    </source>
</evidence>
<organism evidence="1 2">
    <name type="scientific">Rhodopirellula islandica</name>
    <dbReference type="NCBI Taxonomy" id="595434"/>
    <lineage>
        <taxon>Bacteria</taxon>
        <taxon>Pseudomonadati</taxon>
        <taxon>Planctomycetota</taxon>
        <taxon>Planctomycetia</taxon>
        <taxon>Pirellulales</taxon>
        <taxon>Pirellulaceae</taxon>
        <taxon>Rhodopirellula</taxon>
    </lineage>
</organism>
<name>A0A0J1BAW6_RHOIS</name>